<dbReference type="RefSeq" id="WP_301199315.1">
    <property type="nucleotide sequence ID" value="NZ_JAPDPI010000017.1"/>
</dbReference>
<proteinExistence type="predicted"/>
<evidence type="ECO:0000313" key="1">
    <source>
        <dbReference type="EMBL" id="MCW3805943.1"/>
    </source>
</evidence>
<evidence type="ECO:0000313" key="2">
    <source>
        <dbReference type="Proteomes" id="UP001207408"/>
    </source>
</evidence>
<sequence length="101" mass="11930">MKMLVATTVEEYREKLQQFFSEQKVQFYNEFEVKGVDKGYKSKHRVGNWFSDGDYSTDHIAFFTIIEDDQANQIMANLNQCKNDMPKCNIKAYILNIEQMV</sequence>
<name>A0AAE3SJY6_9BACT</name>
<dbReference type="AlphaFoldDB" id="A0AAE3SJY6"/>
<dbReference type="Proteomes" id="UP001207408">
    <property type="component" value="Unassembled WGS sequence"/>
</dbReference>
<organism evidence="1 2">
    <name type="scientific">Plebeiibacterium marinum</name>
    <dbReference type="NCBI Taxonomy" id="2992111"/>
    <lineage>
        <taxon>Bacteria</taxon>
        <taxon>Pseudomonadati</taxon>
        <taxon>Bacteroidota</taxon>
        <taxon>Bacteroidia</taxon>
        <taxon>Marinilabiliales</taxon>
        <taxon>Marinilabiliaceae</taxon>
        <taxon>Plebeiibacterium</taxon>
    </lineage>
</organism>
<dbReference type="EMBL" id="JAPDPI010000017">
    <property type="protein sequence ID" value="MCW3805943.1"/>
    <property type="molecule type" value="Genomic_DNA"/>
</dbReference>
<reference evidence="1" key="1">
    <citation type="submission" date="2022-10" db="EMBL/GenBank/DDBJ databases">
        <authorList>
            <person name="Yu W.X."/>
        </authorList>
    </citation>
    <scope>NUCLEOTIDE SEQUENCE</scope>
    <source>
        <strain evidence="1">D04</strain>
    </source>
</reference>
<comment type="caution">
    <text evidence="1">The sequence shown here is derived from an EMBL/GenBank/DDBJ whole genome shotgun (WGS) entry which is preliminary data.</text>
</comment>
<keyword evidence="2" id="KW-1185">Reference proteome</keyword>
<gene>
    <name evidence="1" type="ORF">OM074_09905</name>
</gene>
<protein>
    <submittedName>
        <fullName evidence="1">Uncharacterized protein</fullName>
    </submittedName>
</protein>
<accession>A0AAE3SJY6</accession>